<dbReference type="RefSeq" id="WP_135253383.1">
    <property type="nucleotide sequence ID" value="NZ_CP038865.1"/>
</dbReference>
<name>A0AAJ5EHG1_9ENTE</name>
<keyword evidence="5" id="KW-1185">Reference proteome</keyword>
<dbReference type="AlphaFoldDB" id="A0AAJ5EHG1"/>
<dbReference type="Proteomes" id="UP000297725">
    <property type="component" value="Unassembled WGS sequence"/>
</dbReference>
<reference evidence="3 5" key="2">
    <citation type="journal article" date="2020" name="Int. J. Syst. Evol. Microbiol.">
        <title>Vagococcus xieshaowenii sp. nov., isolated from snow finch (Montifringilla taczanowskii) cloacal content.</title>
        <authorList>
            <person name="Ge Y."/>
            <person name="Yang J."/>
            <person name="Lai X.H."/>
            <person name="Zhang G."/>
            <person name="Jin D."/>
            <person name="Lu S."/>
            <person name="Wang B."/>
            <person name="Huang Y."/>
            <person name="Huang Y."/>
            <person name="Ren Z."/>
            <person name="Zhang X."/>
            <person name="Xu J."/>
        </authorList>
    </citation>
    <scope>NUCLEOTIDE SEQUENCE [LARGE SCALE GENOMIC DNA]</scope>
    <source>
        <strain evidence="5">personal::cf-49</strain>
        <strain evidence="3">Personal::cf-49</strain>
    </source>
</reference>
<dbReference type="CDD" id="cd05233">
    <property type="entry name" value="SDR_c"/>
    <property type="match status" value="1"/>
</dbReference>
<dbReference type="GO" id="GO:0016491">
    <property type="term" value="F:oxidoreductase activity"/>
    <property type="evidence" value="ECO:0007669"/>
    <property type="project" value="UniProtKB-KW"/>
</dbReference>
<evidence type="ECO:0000313" key="6">
    <source>
        <dbReference type="Proteomes" id="UP000297725"/>
    </source>
</evidence>
<evidence type="ECO:0000313" key="4">
    <source>
        <dbReference type="EMBL" id="TFZ43249.1"/>
    </source>
</evidence>
<evidence type="ECO:0000256" key="2">
    <source>
        <dbReference type="ARBA" id="ARBA00023002"/>
    </source>
</evidence>
<protein>
    <submittedName>
        <fullName evidence="4">SDR family oxidoreductase</fullName>
    </submittedName>
</protein>
<keyword evidence="2" id="KW-0560">Oxidoreductase</keyword>
<comment type="similarity">
    <text evidence="1">Belongs to the short-chain dehydrogenases/reductases (SDR) family.</text>
</comment>
<dbReference type="InterPro" id="IPR002347">
    <property type="entry name" value="SDR_fam"/>
</dbReference>
<gene>
    <name evidence="4" type="ORF">E4031_00575</name>
    <name evidence="3" type="ORF">E4Z98_07870</name>
</gene>
<dbReference type="Gene3D" id="3.40.50.720">
    <property type="entry name" value="NAD(P)-binding Rossmann-like Domain"/>
    <property type="match status" value="1"/>
</dbReference>
<evidence type="ECO:0000313" key="5">
    <source>
        <dbReference type="Proteomes" id="UP000296883"/>
    </source>
</evidence>
<dbReference type="EMBL" id="SRHU01000003">
    <property type="protein sequence ID" value="TFZ43249.1"/>
    <property type="molecule type" value="Genomic_DNA"/>
</dbReference>
<dbReference type="PANTHER" id="PTHR43669">
    <property type="entry name" value="5-KETO-D-GLUCONATE 5-REDUCTASE"/>
    <property type="match status" value="1"/>
</dbReference>
<proteinExistence type="inferred from homology"/>
<dbReference type="Proteomes" id="UP000296883">
    <property type="component" value="Chromosome"/>
</dbReference>
<dbReference type="InterPro" id="IPR036291">
    <property type="entry name" value="NAD(P)-bd_dom_sf"/>
</dbReference>
<dbReference type="SUPFAM" id="SSF51735">
    <property type="entry name" value="NAD(P)-binding Rossmann-fold domains"/>
    <property type="match status" value="1"/>
</dbReference>
<evidence type="ECO:0000313" key="3">
    <source>
        <dbReference type="EMBL" id="QCA29238.1"/>
    </source>
</evidence>
<sequence>MYEGKVVVVAGGTGGVGEGIAKWFAQNGATVVIPTRNIKKVERAREYIAPNNEKVVFIEGNISDEADAVRVRDEIIATFGKIDGMVSSLFGWWQGDKLVDLSLDHWDYLINSSLTTHFIVGKTFIPAIEPGGSYSMIVGLSSVRPVPHSGPISVANAAELMLRQVFSVEDERGVRVNDINLGPINTRTRHPIYQSPEYIDAVEVGQIAGEIAFGKASDLTNTSLPLRLRENFEAWKASL</sequence>
<dbReference type="PRINTS" id="PR00081">
    <property type="entry name" value="GDHRDH"/>
</dbReference>
<dbReference type="EMBL" id="CP038865">
    <property type="protein sequence ID" value="QCA29238.1"/>
    <property type="molecule type" value="Genomic_DNA"/>
</dbReference>
<reference evidence="4 6" key="1">
    <citation type="submission" date="2019-03" db="EMBL/GenBank/DDBJ databases">
        <title>Vagococcus sp. was isolated fron gut of Carduelis flavirostris.</title>
        <authorList>
            <person name="Ge Y."/>
        </authorList>
    </citation>
    <scope>NUCLEOTIDE SEQUENCE [LARGE SCALE GENOMIC DNA]</scope>
    <source>
        <strain evidence="4 6">CF-210</strain>
    </source>
</reference>
<dbReference type="PANTHER" id="PTHR43669:SF3">
    <property type="entry name" value="ALCOHOL DEHYDROGENASE, PUTATIVE (AFU_ORTHOLOGUE AFUA_3G03445)-RELATED"/>
    <property type="match status" value="1"/>
</dbReference>
<dbReference type="Pfam" id="PF13561">
    <property type="entry name" value="adh_short_C2"/>
    <property type="match status" value="1"/>
</dbReference>
<organism evidence="4 6">
    <name type="scientific">Vagococcus xieshaowenii</name>
    <dbReference type="NCBI Taxonomy" id="2562451"/>
    <lineage>
        <taxon>Bacteria</taxon>
        <taxon>Bacillati</taxon>
        <taxon>Bacillota</taxon>
        <taxon>Bacilli</taxon>
        <taxon>Lactobacillales</taxon>
        <taxon>Enterococcaceae</taxon>
        <taxon>Vagococcus</taxon>
    </lineage>
</organism>
<accession>A0AAJ5EHG1</accession>
<evidence type="ECO:0000256" key="1">
    <source>
        <dbReference type="ARBA" id="ARBA00006484"/>
    </source>
</evidence>